<dbReference type="EMBL" id="HG996467">
    <property type="protein sequence ID" value="CAG1861228.1"/>
    <property type="molecule type" value="Genomic_DNA"/>
</dbReference>
<reference evidence="2" key="2">
    <citation type="submission" date="2021-05" db="UniProtKB">
        <authorList>
            <consortium name="EnsemblPlants"/>
        </authorList>
    </citation>
    <scope>IDENTIFICATION</scope>
    <source>
        <strain evidence="2">subsp. malaccensis</strain>
    </source>
</reference>
<dbReference type="InParanoid" id="A0A804HZR1"/>
<evidence type="ECO:0000313" key="3">
    <source>
        <dbReference type="Proteomes" id="UP000012960"/>
    </source>
</evidence>
<protein>
    <submittedName>
        <fullName evidence="1">(wild Malaysian banana) hypothetical protein</fullName>
    </submittedName>
</protein>
<name>A0A804HZR1_MUSAM</name>
<dbReference type="Proteomes" id="UP000012960">
    <property type="component" value="Unplaced"/>
</dbReference>
<organism evidence="2 3">
    <name type="scientific">Musa acuminata subsp. malaccensis</name>
    <name type="common">Wild banana</name>
    <name type="synonym">Musa malaccensis</name>
    <dbReference type="NCBI Taxonomy" id="214687"/>
    <lineage>
        <taxon>Eukaryota</taxon>
        <taxon>Viridiplantae</taxon>
        <taxon>Streptophyta</taxon>
        <taxon>Embryophyta</taxon>
        <taxon>Tracheophyta</taxon>
        <taxon>Spermatophyta</taxon>
        <taxon>Magnoliopsida</taxon>
        <taxon>Liliopsida</taxon>
        <taxon>Zingiberales</taxon>
        <taxon>Musaceae</taxon>
        <taxon>Musa</taxon>
    </lineage>
</organism>
<dbReference type="AlphaFoldDB" id="A0A804HZR1"/>
<dbReference type="EnsemblPlants" id="Ma02_t06030.1">
    <property type="protein sequence ID" value="Ma02_p06030.1"/>
    <property type="gene ID" value="Ma02_g06030"/>
</dbReference>
<dbReference type="Gramene" id="Ma02_t06030.1">
    <property type="protein sequence ID" value="Ma02_p06030.1"/>
    <property type="gene ID" value="Ma02_g06030"/>
</dbReference>
<evidence type="ECO:0000313" key="2">
    <source>
        <dbReference type="EnsemblPlants" id="Ma02_p06030.1"/>
    </source>
</evidence>
<evidence type="ECO:0000313" key="1">
    <source>
        <dbReference type="EMBL" id="CAG1861228.1"/>
    </source>
</evidence>
<gene>
    <name evidence="1" type="ORF">GSMUA_61220.1</name>
</gene>
<keyword evidence="3" id="KW-1185">Reference proteome</keyword>
<accession>A0A804HZR1</accession>
<sequence>MAQGTLAGIPHVLVLGFRRTLLMDGPFTLDANVGLNEVEGFRCSSQKMHKGYGLQ</sequence>
<proteinExistence type="predicted"/>
<reference evidence="1" key="1">
    <citation type="submission" date="2021-03" db="EMBL/GenBank/DDBJ databases">
        <authorList>
            <consortium name="Genoscope - CEA"/>
            <person name="William W."/>
        </authorList>
    </citation>
    <scope>NUCLEOTIDE SEQUENCE</scope>
    <source>
        <strain evidence="1">Doubled-haploid Pahang</strain>
    </source>
</reference>